<accession>A0A1I3JE05</accession>
<reference evidence="2" key="1">
    <citation type="submission" date="2016-10" db="EMBL/GenBank/DDBJ databases">
        <authorList>
            <person name="Varghese N."/>
            <person name="Submissions S."/>
        </authorList>
    </citation>
    <scope>NUCLEOTIDE SEQUENCE [LARGE SCALE GENOMIC DNA]</scope>
    <source>
        <strain evidence="2">DSM 26471</strain>
    </source>
</reference>
<name>A0A1I3JE05_9RHOB</name>
<sequence length="209" mass="23427">MRRLRDIFGKRLPQTSETDLANSLDQDPRWKRFMGDNGPCPCCGKPMQGVFDIGFHAPTTWSHPTSHDNGPGEFRFGEDFLNSDTCLHAGDFFVRCVFPLPIRGCDQSFSFGCWGSLSEESFRRLIQSESGDDDFEGAFSWLSNSFPCFDLGEDEHVACDLIPGKRGQRPSLHAQEGPLFKAQKSGISFDHLLDIYAATGNDMRPHLVD</sequence>
<evidence type="ECO:0008006" key="3">
    <source>
        <dbReference type="Google" id="ProtNLM"/>
    </source>
</evidence>
<proteinExistence type="predicted"/>
<dbReference type="EMBL" id="FORH01000001">
    <property type="protein sequence ID" value="SFI58439.1"/>
    <property type="molecule type" value="Genomic_DNA"/>
</dbReference>
<dbReference type="Proteomes" id="UP000199630">
    <property type="component" value="Unassembled WGS sequence"/>
</dbReference>
<keyword evidence="2" id="KW-1185">Reference proteome</keyword>
<dbReference type="STRING" id="588602.SAMN04487991_0325"/>
<evidence type="ECO:0000313" key="2">
    <source>
        <dbReference type="Proteomes" id="UP000199630"/>
    </source>
</evidence>
<protein>
    <recommendedName>
        <fullName evidence="3">DUF2199 domain-containing protein</fullName>
    </recommendedName>
</protein>
<evidence type="ECO:0000313" key="1">
    <source>
        <dbReference type="EMBL" id="SFI58439.1"/>
    </source>
</evidence>
<gene>
    <name evidence="1" type="ORF">SAMN04487991_0325</name>
</gene>
<dbReference type="Pfam" id="PF09965">
    <property type="entry name" value="DUF2199"/>
    <property type="match status" value="1"/>
</dbReference>
<dbReference type="RefSeq" id="WP_090056231.1">
    <property type="nucleotide sequence ID" value="NZ_FORH01000001.1"/>
</dbReference>
<organism evidence="1 2">
    <name type="scientific">Celeribacter neptunius</name>
    <dbReference type="NCBI Taxonomy" id="588602"/>
    <lineage>
        <taxon>Bacteria</taxon>
        <taxon>Pseudomonadati</taxon>
        <taxon>Pseudomonadota</taxon>
        <taxon>Alphaproteobacteria</taxon>
        <taxon>Rhodobacterales</taxon>
        <taxon>Roseobacteraceae</taxon>
        <taxon>Celeribacter</taxon>
    </lineage>
</organism>
<dbReference type="AlphaFoldDB" id="A0A1I3JE05"/>
<dbReference type="OrthoDB" id="4404538at2"/>
<dbReference type="InterPro" id="IPR018697">
    <property type="entry name" value="DUF2199"/>
</dbReference>